<evidence type="ECO:0000256" key="1">
    <source>
        <dbReference type="ARBA" id="ARBA00004141"/>
    </source>
</evidence>
<dbReference type="PANTHER" id="PTHR37468">
    <property type="entry name" value="SULFATE TRANSPORTER CYSZ"/>
    <property type="match status" value="1"/>
</dbReference>
<dbReference type="Proteomes" id="UP000184440">
    <property type="component" value="Unassembled WGS sequence"/>
</dbReference>
<dbReference type="OrthoDB" id="3375053at2"/>
<dbReference type="PANTHER" id="PTHR37468:SF1">
    <property type="entry name" value="SULFATE TRANSPORTER CYSZ"/>
    <property type="match status" value="1"/>
</dbReference>
<dbReference type="Pfam" id="PF07264">
    <property type="entry name" value="EI24"/>
    <property type="match status" value="1"/>
</dbReference>
<feature type="transmembrane region" description="Helical" evidence="10">
    <location>
        <begin position="87"/>
        <end position="112"/>
    </location>
</feature>
<dbReference type="InterPro" id="IPR050480">
    <property type="entry name" value="CysZ-like"/>
</dbReference>
<keyword evidence="12" id="KW-1185">Reference proteome</keyword>
<dbReference type="GO" id="GO:0019344">
    <property type="term" value="P:cysteine biosynthetic process"/>
    <property type="evidence" value="ECO:0007669"/>
    <property type="project" value="TreeGrafter"/>
</dbReference>
<keyword evidence="4" id="KW-0997">Cell inner membrane</keyword>
<evidence type="ECO:0000256" key="6">
    <source>
        <dbReference type="ARBA" id="ARBA00022692"/>
    </source>
</evidence>
<dbReference type="GO" id="GO:0009675">
    <property type="term" value="F:high-affinity sulfate:proton symporter activity"/>
    <property type="evidence" value="ECO:0007669"/>
    <property type="project" value="TreeGrafter"/>
</dbReference>
<evidence type="ECO:0000256" key="9">
    <source>
        <dbReference type="ARBA" id="ARBA00023136"/>
    </source>
</evidence>
<organism evidence="11 12">
    <name type="scientific">Cryptosporangium aurantiacum</name>
    <dbReference type="NCBI Taxonomy" id="134849"/>
    <lineage>
        <taxon>Bacteria</taxon>
        <taxon>Bacillati</taxon>
        <taxon>Actinomycetota</taxon>
        <taxon>Actinomycetes</taxon>
        <taxon>Cryptosporangiales</taxon>
        <taxon>Cryptosporangiaceae</taxon>
        <taxon>Cryptosporangium</taxon>
    </lineage>
</organism>
<evidence type="ECO:0000256" key="4">
    <source>
        <dbReference type="ARBA" id="ARBA00022519"/>
    </source>
</evidence>
<keyword evidence="3" id="KW-1003">Cell membrane</keyword>
<proteinExistence type="predicted"/>
<gene>
    <name evidence="11" type="ORF">SAMN05443668_11962</name>
</gene>
<dbReference type="GO" id="GO:0005886">
    <property type="term" value="C:plasma membrane"/>
    <property type="evidence" value="ECO:0007669"/>
    <property type="project" value="TreeGrafter"/>
</dbReference>
<accession>A0A1M7RLC4</accession>
<evidence type="ECO:0000313" key="12">
    <source>
        <dbReference type="Proteomes" id="UP000184440"/>
    </source>
</evidence>
<dbReference type="AlphaFoldDB" id="A0A1M7RLC4"/>
<evidence type="ECO:0000256" key="7">
    <source>
        <dbReference type="ARBA" id="ARBA00022989"/>
    </source>
</evidence>
<dbReference type="EMBL" id="FRCS01000019">
    <property type="protein sequence ID" value="SHN46966.1"/>
    <property type="molecule type" value="Genomic_DNA"/>
</dbReference>
<evidence type="ECO:0000256" key="5">
    <source>
        <dbReference type="ARBA" id="ARBA00022605"/>
    </source>
</evidence>
<feature type="transmembrane region" description="Helical" evidence="10">
    <location>
        <begin position="150"/>
        <end position="169"/>
    </location>
</feature>
<evidence type="ECO:0000256" key="2">
    <source>
        <dbReference type="ARBA" id="ARBA00022448"/>
    </source>
</evidence>
<keyword evidence="9 10" id="KW-0472">Membrane</keyword>
<dbReference type="GO" id="GO:0000103">
    <property type="term" value="P:sulfate assimilation"/>
    <property type="evidence" value="ECO:0007669"/>
    <property type="project" value="TreeGrafter"/>
</dbReference>
<reference evidence="11 12" key="1">
    <citation type="submission" date="2016-11" db="EMBL/GenBank/DDBJ databases">
        <authorList>
            <person name="Jaros S."/>
            <person name="Januszkiewicz K."/>
            <person name="Wedrychowicz H."/>
        </authorList>
    </citation>
    <scope>NUCLEOTIDE SEQUENCE [LARGE SCALE GENOMIC DNA]</scope>
    <source>
        <strain evidence="11 12">DSM 46144</strain>
    </source>
</reference>
<keyword evidence="7 10" id="KW-1133">Transmembrane helix</keyword>
<keyword evidence="2" id="KW-0813">Transport</keyword>
<comment type="subcellular location">
    <subcellularLocation>
        <location evidence="1">Membrane</location>
        <topology evidence="1">Multi-pass membrane protein</topology>
    </subcellularLocation>
</comment>
<evidence type="ECO:0000313" key="11">
    <source>
        <dbReference type="EMBL" id="SHN46966.1"/>
    </source>
</evidence>
<dbReference type="RefSeq" id="WP_084742196.1">
    <property type="nucleotide sequence ID" value="NZ_FRCS01000019.1"/>
</dbReference>
<evidence type="ECO:0000256" key="3">
    <source>
        <dbReference type="ARBA" id="ARBA00022475"/>
    </source>
</evidence>
<sequence>MSAVTPPVRTSTGSEFLLGLKLLGRGFGMYAKYPGQLLLGLIPAVIAFLILLAAFVVLVVFLGDLGAWTTNWFAEEWSTDARNAARLLAQAAIAVGAIWLAVVTYTSLTLIIGDPFYEKISEQIEHRLGASNYPDLPWYRTLPRNAMDSVRVIGTQLVLSIPVLLLGFVPFAGQLLAPIVGLLIGGWLLSVDLTGIPFNRRGTFLRERRKVLRQHRALALGFGIPVAALSLVPFANILVIPAAIAGGTLLTRYVHGERI</sequence>
<dbReference type="STRING" id="134849.SAMN05443668_11962"/>
<evidence type="ECO:0000256" key="10">
    <source>
        <dbReference type="SAM" id="Phobius"/>
    </source>
</evidence>
<keyword evidence="6 10" id="KW-0812">Transmembrane</keyword>
<keyword evidence="8" id="KW-0764">Sulfate transport</keyword>
<feature type="transmembrane region" description="Helical" evidence="10">
    <location>
        <begin position="217"/>
        <end position="244"/>
    </location>
</feature>
<keyword evidence="5" id="KW-0028">Amino-acid biosynthesis</keyword>
<feature type="transmembrane region" description="Helical" evidence="10">
    <location>
        <begin position="37"/>
        <end position="62"/>
    </location>
</feature>
<evidence type="ECO:0000256" key="8">
    <source>
        <dbReference type="ARBA" id="ARBA00023032"/>
    </source>
</evidence>
<name>A0A1M7RLC4_9ACTN</name>
<protein>
    <submittedName>
        <fullName evidence="11">CysZ protein</fullName>
    </submittedName>
</protein>
<feature type="transmembrane region" description="Helical" evidence="10">
    <location>
        <begin position="175"/>
        <end position="196"/>
    </location>
</feature>
<dbReference type="InterPro" id="IPR059112">
    <property type="entry name" value="CysZ/EI24"/>
</dbReference>